<evidence type="ECO:0000313" key="2">
    <source>
        <dbReference type="EMBL" id="MDQ0305297.1"/>
    </source>
</evidence>
<evidence type="ECO:0000313" key="3">
    <source>
        <dbReference type="Proteomes" id="UP001224682"/>
    </source>
</evidence>
<sequence>MSQITIGLLTSPLPFLLVGAAGGALVTSIVGAFVAAKAARNRDQADNAAHAAAARLAIGLRVVIDGLDRGESYQAIRAKARQYLHPTDGLRRPLRLRKRAEVA</sequence>
<keyword evidence="1" id="KW-1133">Transmembrane helix</keyword>
<reference evidence="2 3" key="1">
    <citation type="submission" date="2023-07" db="EMBL/GenBank/DDBJ databases">
        <title>Genomic Encyclopedia of Type Strains, Phase IV (KMG-IV): sequencing the most valuable type-strain genomes for metagenomic binning, comparative biology and taxonomic classification.</title>
        <authorList>
            <person name="Goeker M."/>
        </authorList>
    </citation>
    <scope>NUCLEOTIDE SEQUENCE [LARGE SCALE GENOMIC DNA]</scope>
    <source>
        <strain evidence="2 3">DSM 2457</strain>
    </source>
</reference>
<keyword evidence="3" id="KW-1185">Reference proteome</keyword>
<evidence type="ECO:0008006" key="4">
    <source>
        <dbReference type="Google" id="ProtNLM"/>
    </source>
</evidence>
<gene>
    <name evidence="2" type="ORF">J2S75_004349</name>
</gene>
<dbReference type="EMBL" id="JAUSUI010000013">
    <property type="protein sequence ID" value="MDQ0305297.1"/>
    <property type="molecule type" value="Genomic_DNA"/>
</dbReference>
<accession>A0ABU0BHH8</accession>
<protein>
    <recommendedName>
        <fullName evidence="4">ABC transmembrane type-1 domain-containing protein</fullName>
    </recommendedName>
</protein>
<feature type="transmembrane region" description="Helical" evidence="1">
    <location>
        <begin position="15"/>
        <end position="36"/>
    </location>
</feature>
<evidence type="ECO:0000256" key="1">
    <source>
        <dbReference type="SAM" id="Phobius"/>
    </source>
</evidence>
<dbReference type="Proteomes" id="UP001224682">
    <property type="component" value="Unassembled WGS sequence"/>
</dbReference>
<dbReference type="RefSeq" id="WP_307023217.1">
    <property type="nucleotide sequence ID" value="NZ_JAUSUI010000013.1"/>
</dbReference>
<organism evidence="2 3">
    <name type="scientific">Ancylobacter polymorphus</name>
    <dbReference type="NCBI Taxonomy" id="223390"/>
    <lineage>
        <taxon>Bacteria</taxon>
        <taxon>Pseudomonadati</taxon>
        <taxon>Pseudomonadota</taxon>
        <taxon>Alphaproteobacteria</taxon>
        <taxon>Hyphomicrobiales</taxon>
        <taxon>Xanthobacteraceae</taxon>
        <taxon>Ancylobacter</taxon>
    </lineage>
</organism>
<comment type="caution">
    <text evidence="2">The sequence shown here is derived from an EMBL/GenBank/DDBJ whole genome shotgun (WGS) entry which is preliminary data.</text>
</comment>
<keyword evidence="1" id="KW-0472">Membrane</keyword>
<proteinExistence type="predicted"/>
<keyword evidence="1" id="KW-0812">Transmembrane</keyword>
<name>A0ABU0BHH8_9HYPH</name>